<dbReference type="AlphaFoldDB" id="A0A058Z892"/>
<evidence type="ECO:0000256" key="11">
    <source>
        <dbReference type="RuleBase" id="RU003756"/>
    </source>
</evidence>
<dbReference type="Pfam" id="PF05190">
    <property type="entry name" value="MutS_IV"/>
    <property type="match status" value="1"/>
</dbReference>
<evidence type="ECO:0000313" key="14">
    <source>
        <dbReference type="EMBL" id="KCV70494.1"/>
    </source>
</evidence>
<dbReference type="GO" id="GO:0006312">
    <property type="term" value="P:mitotic recombination"/>
    <property type="evidence" value="ECO:0007669"/>
    <property type="project" value="TreeGrafter"/>
</dbReference>
<dbReference type="SMART" id="SM00534">
    <property type="entry name" value="MUTSac"/>
    <property type="match status" value="1"/>
</dbReference>
<dbReference type="PROSITE" id="PS00486">
    <property type="entry name" value="DNA_MISMATCH_REPAIR_2"/>
    <property type="match status" value="1"/>
</dbReference>
<dbReference type="CDD" id="cd03285">
    <property type="entry name" value="ABC_MSH2_euk"/>
    <property type="match status" value="1"/>
</dbReference>
<protein>
    <recommendedName>
        <fullName evidence="10">DNA mismatch repair protein MSH2</fullName>
    </recommendedName>
    <alternativeName>
        <fullName evidence="3">DNA mismatch repair protein Msh2</fullName>
    </alternativeName>
</protein>
<feature type="domain" description="DNA mismatch repair proteins mutS family" evidence="13">
    <location>
        <begin position="800"/>
        <end position="816"/>
    </location>
</feature>
<dbReference type="InterPro" id="IPR007695">
    <property type="entry name" value="DNA_mismatch_repair_MutS-lik_N"/>
</dbReference>
<gene>
    <name evidence="14" type="ORF">H696_02835</name>
</gene>
<dbReference type="GO" id="GO:0032301">
    <property type="term" value="C:MutSalpha complex"/>
    <property type="evidence" value="ECO:0007669"/>
    <property type="project" value="TreeGrafter"/>
</dbReference>
<dbReference type="InterPro" id="IPR036678">
    <property type="entry name" value="MutS_con_dom_sf"/>
</dbReference>
<organism evidence="14">
    <name type="scientific">Fonticula alba</name>
    <name type="common">Slime mold</name>
    <dbReference type="NCBI Taxonomy" id="691883"/>
    <lineage>
        <taxon>Eukaryota</taxon>
        <taxon>Rotosphaerida</taxon>
        <taxon>Fonticulaceae</taxon>
        <taxon>Fonticula</taxon>
    </lineage>
</organism>
<dbReference type="OrthoDB" id="295033at2759"/>
<dbReference type="GO" id="GO:0005524">
    <property type="term" value="F:ATP binding"/>
    <property type="evidence" value="ECO:0007669"/>
    <property type="project" value="UniProtKB-KW"/>
</dbReference>
<evidence type="ECO:0000256" key="7">
    <source>
        <dbReference type="ARBA" id="ARBA00023125"/>
    </source>
</evidence>
<dbReference type="PANTHER" id="PTHR11361">
    <property type="entry name" value="DNA MISMATCH REPAIR PROTEIN MUTS FAMILY MEMBER"/>
    <property type="match status" value="1"/>
</dbReference>
<keyword evidence="9" id="KW-0539">Nucleus</keyword>
<evidence type="ECO:0000256" key="6">
    <source>
        <dbReference type="ARBA" id="ARBA00022840"/>
    </source>
</evidence>
<dbReference type="Gene3D" id="3.40.1170.10">
    <property type="entry name" value="DNA repair protein MutS, domain I"/>
    <property type="match status" value="1"/>
</dbReference>
<dbReference type="InterPro" id="IPR007860">
    <property type="entry name" value="DNA_mmatch_repair_MutS_con_dom"/>
</dbReference>
<dbReference type="SMART" id="SM00533">
    <property type="entry name" value="MUTSd"/>
    <property type="match status" value="1"/>
</dbReference>
<dbReference type="Pfam" id="PF00488">
    <property type="entry name" value="MutS_V"/>
    <property type="match status" value="1"/>
</dbReference>
<dbReference type="InterPro" id="IPR027417">
    <property type="entry name" value="P-loop_NTPase"/>
</dbReference>
<proteinExistence type="inferred from homology"/>
<keyword evidence="4 11" id="KW-0547">Nucleotide-binding</keyword>
<dbReference type="Pfam" id="PF01624">
    <property type="entry name" value="MutS_I"/>
    <property type="match status" value="1"/>
</dbReference>
<evidence type="ECO:0000256" key="8">
    <source>
        <dbReference type="ARBA" id="ARBA00023204"/>
    </source>
</evidence>
<accession>A0A058Z892</accession>
<keyword evidence="7 11" id="KW-0238">DNA-binding</keyword>
<keyword evidence="6" id="KW-0067">ATP-binding</keyword>
<dbReference type="GeneID" id="20527560"/>
<dbReference type="EMBL" id="KB932204">
    <property type="protein sequence ID" value="KCV70494.1"/>
    <property type="molecule type" value="Genomic_DNA"/>
</dbReference>
<dbReference type="Gene3D" id="1.10.1420.10">
    <property type="match status" value="2"/>
</dbReference>
<dbReference type="InterPro" id="IPR000432">
    <property type="entry name" value="DNA_mismatch_repair_MutS_C"/>
</dbReference>
<dbReference type="InterPro" id="IPR032642">
    <property type="entry name" value="Msh2_ATP-bd"/>
</dbReference>
<evidence type="ECO:0000256" key="5">
    <source>
        <dbReference type="ARBA" id="ARBA00022763"/>
    </source>
</evidence>
<evidence type="ECO:0000256" key="12">
    <source>
        <dbReference type="SAM" id="MobiDB-lite"/>
    </source>
</evidence>
<evidence type="ECO:0000313" key="15">
    <source>
        <dbReference type="Proteomes" id="UP000030693"/>
    </source>
</evidence>
<keyword evidence="15" id="KW-1185">Reference proteome</keyword>
<evidence type="ECO:0000256" key="9">
    <source>
        <dbReference type="ARBA" id="ARBA00023242"/>
    </source>
</evidence>
<dbReference type="SUPFAM" id="SSF53150">
    <property type="entry name" value="DNA repair protein MutS, domain II"/>
    <property type="match status" value="1"/>
</dbReference>
<dbReference type="InterPro" id="IPR011184">
    <property type="entry name" value="DNA_mismatch_repair_Msh2"/>
</dbReference>
<evidence type="ECO:0000259" key="13">
    <source>
        <dbReference type="PROSITE" id="PS00486"/>
    </source>
</evidence>
<dbReference type="InterPro" id="IPR016151">
    <property type="entry name" value="DNA_mismatch_repair_MutS_N"/>
</dbReference>
<evidence type="ECO:0000256" key="4">
    <source>
        <dbReference type="ARBA" id="ARBA00022741"/>
    </source>
</evidence>
<dbReference type="InterPro" id="IPR045076">
    <property type="entry name" value="MutS"/>
</dbReference>
<dbReference type="InterPro" id="IPR007861">
    <property type="entry name" value="DNA_mismatch_repair_MutS_clamp"/>
</dbReference>
<name>A0A058Z892_FONAL</name>
<dbReference type="FunFam" id="3.40.50.300:FF:000925">
    <property type="entry name" value="DNA mismatch repair protein MSH2"/>
    <property type="match status" value="1"/>
</dbReference>
<dbReference type="PANTHER" id="PTHR11361:SF35">
    <property type="entry name" value="DNA MISMATCH REPAIR PROTEIN MSH2"/>
    <property type="match status" value="1"/>
</dbReference>
<dbReference type="Pfam" id="PF05188">
    <property type="entry name" value="MutS_II"/>
    <property type="match status" value="1"/>
</dbReference>
<dbReference type="Gene3D" id="3.40.50.300">
    <property type="entry name" value="P-loop containing nucleotide triphosphate hydrolases"/>
    <property type="match status" value="1"/>
</dbReference>
<dbReference type="Gene3D" id="3.30.420.110">
    <property type="entry name" value="MutS, connector domain"/>
    <property type="match status" value="1"/>
</dbReference>
<dbReference type="STRING" id="691883.A0A058Z892"/>
<dbReference type="SUPFAM" id="SSF52540">
    <property type="entry name" value="P-loop containing nucleoside triphosphate hydrolases"/>
    <property type="match status" value="1"/>
</dbReference>
<evidence type="ECO:0000256" key="10">
    <source>
        <dbReference type="ARBA" id="ARBA00073545"/>
    </source>
</evidence>
<dbReference type="Pfam" id="PF05192">
    <property type="entry name" value="MutS_III"/>
    <property type="match status" value="1"/>
</dbReference>
<sequence length="1008" mass="108569">MSGNENTSTAGTALDKRSEAGLQRLLRSLPERRADCVRVFERSDYYSLHEEDAYTAAQIVFRTSTAIKFLGGTSAADGGVPSVSLSEVQFRTLLRELLLRQQKCVELWPADPGARAPRLQASPGNLQAFEEQLFGEASATDHQADDLVVNPVAMAVRPFVVKGQIHLGIAYGDATARTMGLCEITDSIAFNNLQSLAIQIGARECILPNDANSFEVTEMSKVLSAAGIHLTATPKASFNAQACKQDFARLASKDSSNTASAAADLEYATHAATALITYLGLLRDESLHHQMAFSVYQPKSFMRLDASAIRALGLFPAAGPGGAGGAALLADIGSGGGPALAGDSINAKTASLFGLLNRCRSAHGSRLLARWLKQPLLCPREINTRLDIVECLMTDTSLRQAVQDDFLRSVPDLTRLMHKFVRAAIRRQGKAGAHLGASLQDVVRLYQVIKRLPVLQDVLNRAVASGGMLANATSLNDGCGASPVDSLRAGVLKPLEDLLPHFTKLLELVEFSVDLAAVENGEFLIHPQYDSELSELRKSMDATRRKIDRLFHETAASLGLDPQKKVKLDQNTLYGFHMRVTKADAGRLRGKARVLELSTQKSGTLFTTAEMRQLSGQYTEYFDLFEQKQILVVADIISVASTYASQVIQLADLLAQVDVLAAFADAAVTAPSEFVRPQVVPADQPGARLTLTGSRHPCVEAQPDVSFIPNDLDLARAEADFVILTGPNMGGKSTFIRQVGIIVLMAQVGCFVPCSFAQVPVRDAILARVGAGDAQLKGISTFMAEMLETASILQSATSESLIIVDELGRGTSTYDGFGLAWAISEHIARDLGAFCLFATHFHELTALADELPNVRNFHVSAYTGHGSITLLYRVQPGFCDQSFGIHVAEMAKFPAHVVALAKRKASELEDFGGHNEMDRKRKYSKDDIDAGQALIRTFLDGVAGLPADLLHQADASPAGLPGDTPPLPEGTNHSHDAARRELVGRLAALSEPITASDNPYVKDILHTL</sequence>
<evidence type="ECO:0000256" key="3">
    <source>
        <dbReference type="ARBA" id="ARBA00019549"/>
    </source>
</evidence>
<evidence type="ECO:0000256" key="1">
    <source>
        <dbReference type="ARBA" id="ARBA00004123"/>
    </source>
</evidence>
<dbReference type="SUPFAM" id="SSF48334">
    <property type="entry name" value="DNA repair protein MutS, domain III"/>
    <property type="match status" value="1"/>
</dbReference>
<dbReference type="OMA" id="KLYYAIL"/>
<dbReference type="RefSeq" id="XP_009495010.1">
    <property type="nucleotide sequence ID" value="XM_009496735.1"/>
</dbReference>
<comment type="function">
    <text evidence="11">Component of the post-replicative DNA mismatch repair system (MMR).</text>
</comment>
<keyword evidence="8 11" id="KW-0234">DNA repair</keyword>
<comment type="similarity">
    <text evidence="2 11">Belongs to the DNA mismatch repair MutS family.</text>
</comment>
<feature type="region of interest" description="Disordered" evidence="12">
    <location>
        <begin position="953"/>
        <end position="974"/>
    </location>
</feature>
<dbReference type="GO" id="GO:0030983">
    <property type="term" value="F:mismatched DNA binding"/>
    <property type="evidence" value="ECO:0007669"/>
    <property type="project" value="InterPro"/>
</dbReference>
<dbReference type="InterPro" id="IPR036187">
    <property type="entry name" value="DNA_mismatch_repair_MutS_sf"/>
</dbReference>
<dbReference type="Proteomes" id="UP000030693">
    <property type="component" value="Unassembled WGS sequence"/>
</dbReference>
<dbReference type="GO" id="GO:0006298">
    <property type="term" value="P:mismatch repair"/>
    <property type="evidence" value="ECO:0007669"/>
    <property type="project" value="InterPro"/>
</dbReference>
<dbReference type="PIRSF" id="PIRSF005813">
    <property type="entry name" value="MSH2"/>
    <property type="match status" value="1"/>
</dbReference>
<evidence type="ECO:0000256" key="2">
    <source>
        <dbReference type="ARBA" id="ARBA00006271"/>
    </source>
</evidence>
<dbReference type="GO" id="GO:0140664">
    <property type="term" value="F:ATP-dependent DNA damage sensor activity"/>
    <property type="evidence" value="ECO:0007669"/>
    <property type="project" value="InterPro"/>
</dbReference>
<dbReference type="InterPro" id="IPR007696">
    <property type="entry name" value="DNA_mismatch_repair_MutS_core"/>
</dbReference>
<reference evidence="14" key="1">
    <citation type="submission" date="2013-04" db="EMBL/GenBank/DDBJ databases">
        <title>The Genome Sequence of Fonticula alba ATCC 38817.</title>
        <authorList>
            <consortium name="The Broad Institute Genomics Platform"/>
            <person name="Russ C."/>
            <person name="Cuomo C."/>
            <person name="Burger G."/>
            <person name="Gray M.W."/>
            <person name="Holland P.W.H."/>
            <person name="King N."/>
            <person name="Lang F.B.F."/>
            <person name="Roger A.J."/>
            <person name="Ruiz-Trillo I."/>
            <person name="Brown M."/>
            <person name="Walker B."/>
            <person name="Young S."/>
            <person name="Zeng Q."/>
            <person name="Gargeya S."/>
            <person name="Fitzgerald M."/>
            <person name="Haas B."/>
            <person name="Abouelleil A."/>
            <person name="Allen A.W."/>
            <person name="Alvarado L."/>
            <person name="Arachchi H.M."/>
            <person name="Berlin A.M."/>
            <person name="Chapman S.B."/>
            <person name="Gainer-Dewar J."/>
            <person name="Goldberg J."/>
            <person name="Griggs A."/>
            <person name="Gujja S."/>
            <person name="Hansen M."/>
            <person name="Howarth C."/>
            <person name="Imamovic A."/>
            <person name="Ireland A."/>
            <person name="Larimer J."/>
            <person name="McCowan C."/>
            <person name="Murphy C."/>
            <person name="Pearson M."/>
            <person name="Poon T.W."/>
            <person name="Priest M."/>
            <person name="Roberts A."/>
            <person name="Saif S."/>
            <person name="Shea T."/>
            <person name="Sisk P."/>
            <person name="Sykes S."/>
            <person name="Wortman J."/>
            <person name="Nusbaum C."/>
            <person name="Birren B."/>
        </authorList>
    </citation>
    <scope>NUCLEOTIDE SEQUENCE [LARGE SCALE GENOMIC DNA]</scope>
    <source>
        <strain evidence="14">ATCC 38817</strain>
    </source>
</reference>
<dbReference type="eggNOG" id="KOG0219">
    <property type="taxonomic scope" value="Eukaryota"/>
</dbReference>
<comment type="subcellular location">
    <subcellularLocation>
        <location evidence="1">Nucleus</location>
    </subcellularLocation>
</comment>
<keyword evidence="5 11" id="KW-0227">DNA damage</keyword>